<feature type="region of interest" description="Disordered" evidence="1">
    <location>
        <begin position="1"/>
        <end position="58"/>
    </location>
</feature>
<reference evidence="3" key="1">
    <citation type="journal article" date="2019" name="Int. J. Syst. Evol. Microbiol.">
        <title>The Global Catalogue of Microorganisms (GCM) 10K type strain sequencing project: providing services to taxonomists for standard genome sequencing and annotation.</title>
        <authorList>
            <consortium name="The Broad Institute Genomics Platform"/>
            <consortium name="The Broad Institute Genome Sequencing Center for Infectious Disease"/>
            <person name="Wu L."/>
            <person name="Ma J."/>
        </authorList>
    </citation>
    <scope>NUCLEOTIDE SEQUENCE [LARGE SCALE GENOMIC DNA]</scope>
    <source>
        <strain evidence="3">JCM 31696</strain>
    </source>
</reference>
<dbReference type="Proteomes" id="UP001597083">
    <property type="component" value="Unassembled WGS sequence"/>
</dbReference>
<protein>
    <submittedName>
        <fullName evidence="2">Uncharacterized protein</fullName>
    </submittedName>
</protein>
<feature type="compositionally biased region" description="Low complexity" evidence="1">
    <location>
        <begin position="1"/>
        <end position="17"/>
    </location>
</feature>
<name>A0ABW3CBT0_9ACTN</name>
<comment type="caution">
    <text evidence="2">The sequence shown here is derived from an EMBL/GenBank/DDBJ whole genome shotgun (WGS) entry which is preliminary data.</text>
</comment>
<keyword evidence="3" id="KW-1185">Reference proteome</keyword>
<evidence type="ECO:0000313" key="3">
    <source>
        <dbReference type="Proteomes" id="UP001597083"/>
    </source>
</evidence>
<gene>
    <name evidence="2" type="ORF">ACFQ07_02655</name>
</gene>
<feature type="region of interest" description="Disordered" evidence="1">
    <location>
        <begin position="104"/>
        <end position="173"/>
    </location>
</feature>
<accession>A0ABW3CBT0</accession>
<dbReference type="EMBL" id="JBHTIR010000255">
    <property type="protein sequence ID" value="MFD0851104.1"/>
    <property type="molecule type" value="Genomic_DNA"/>
</dbReference>
<organism evidence="2 3">
    <name type="scientific">Actinomadura adrarensis</name>
    <dbReference type="NCBI Taxonomy" id="1819600"/>
    <lineage>
        <taxon>Bacteria</taxon>
        <taxon>Bacillati</taxon>
        <taxon>Actinomycetota</taxon>
        <taxon>Actinomycetes</taxon>
        <taxon>Streptosporangiales</taxon>
        <taxon>Thermomonosporaceae</taxon>
        <taxon>Actinomadura</taxon>
    </lineage>
</organism>
<evidence type="ECO:0000256" key="1">
    <source>
        <dbReference type="SAM" id="MobiDB-lite"/>
    </source>
</evidence>
<evidence type="ECO:0000313" key="2">
    <source>
        <dbReference type="EMBL" id="MFD0851104.1"/>
    </source>
</evidence>
<sequence length="173" mass="17784">ETWSGTAARAGTAGGRASCQAGGEGPSPTVLADNRVDPAQTSGPAGDPSVDRWHAGGTVPHEITVTGSHLALTGTTGSVVSVHLRQDTGRSSMLELGKARGARLDGIVPPTRPQDRSQAAHRGSLPARTSLDAVRRKMDGTRPPAVTCPPPHSPTRPAQYPGPTGIDNAQQRP</sequence>
<feature type="non-terminal residue" evidence="2">
    <location>
        <position position="1"/>
    </location>
</feature>
<proteinExistence type="predicted"/>